<dbReference type="PANTHER" id="PTHR43884">
    <property type="entry name" value="ACYL-COA DEHYDROGENASE"/>
    <property type="match status" value="1"/>
</dbReference>
<feature type="domain" description="Acyl-CoA oxidase/dehydrogenase middle" evidence="8">
    <location>
        <begin position="128"/>
        <end position="223"/>
    </location>
</feature>
<comment type="caution">
    <text evidence="10">The sequence shown here is derived from an EMBL/GenBank/DDBJ whole genome shotgun (WGS) entry which is preliminary data.</text>
</comment>
<dbReference type="SUPFAM" id="SSF47203">
    <property type="entry name" value="Acyl-CoA dehydrogenase C-terminal domain-like"/>
    <property type="match status" value="1"/>
</dbReference>
<evidence type="ECO:0000259" key="8">
    <source>
        <dbReference type="Pfam" id="PF02770"/>
    </source>
</evidence>
<sequence length="395" mass="42591">MSALAGPTLPAPWSTPERTALQVEARRFALDRLKPVADELDPQRADIPADVLGEMGRHGWFGIMIPAEDGGLGGGVFEYCLVSEELARAWLSAASIIARAQGLGTAVGDPQRRRELLARSARGAWIGAAAFSEPDAGSDLGGVATTAVRDGEDYLVSGHKRWCGNAVAADFIVVLCRIEGEPGLRTLLLEKKPGELPPGVTATPIDKIGYHGMTTYDLVLDRVRVPVSARVEAFGMPVARGEGFAALERGLNMARVQTAARAVGVARAAVEDTTAYLQQRVQFGRPIGEFQALRFDLATMAARVDQARAYYRQVAAMMDAGEPCETEAAMVKLLATEMAAEVTAQAIQLHGGNGYTTEHQVERYWRDARLTTIFEGTSQIQQLIISDRMLGRVRS</sequence>
<dbReference type="OrthoDB" id="8876745at2"/>
<proteinExistence type="inferred from homology"/>
<dbReference type="InterPro" id="IPR006091">
    <property type="entry name" value="Acyl-CoA_Oxase/DH_mid-dom"/>
</dbReference>
<evidence type="ECO:0000256" key="5">
    <source>
        <dbReference type="ARBA" id="ARBA00023002"/>
    </source>
</evidence>
<dbReference type="GO" id="GO:0050660">
    <property type="term" value="F:flavin adenine dinucleotide binding"/>
    <property type="evidence" value="ECO:0007669"/>
    <property type="project" value="InterPro"/>
</dbReference>
<protein>
    <submittedName>
        <fullName evidence="10">Acyl-CoA dehydrogenase</fullName>
        <ecNumber evidence="10">1.3.99.-</ecNumber>
    </submittedName>
</protein>
<dbReference type="Gene3D" id="2.40.110.10">
    <property type="entry name" value="Butyryl-CoA Dehydrogenase, subunit A, domain 2"/>
    <property type="match status" value="1"/>
</dbReference>
<evidence type="ECO:0000256" key="3">
    <source>
        <dbReference type="ARBA" id="ARBA00022630"/>
    </source>
</evidence>
<dbReference type="PANTHER" id="PTHR43884:SF12">
    <property type="entry name" value="ISOVALERYL-COA DEHYDROGENASE, MITOCHONDRIAL-RELATED"/>
    <property type="match status" value="1"/>
</dbReference>
<dbReference type="Pfam" id="PF00441">
    <property type="entry name" value="Acyl-CoA_dh_1"/>
    <property type="match status" value="1"/>
</dbReference>
<feature type="domain" description="Acyl-CoA dehydrogenase/oxidase C-terminal" evidence="7">
    <location>
        <begin position="241"/>
        <end position="390"/>
    </location>
</feature>
<evidence type="ECO:0000313" key="10">
    <source>
        <dbReference type="EMBL" id="OSY40757.1"/>
    </source>
</evidence>
<evidence type="ECO:0000256" key="4">
    <source>
        <dbReference type="ARBA" id="ARBA00022827"/>
    </source>
</evidence>
<gene>
    <name evidence="10" type="primary">mmgC_12</name>
    <name evidence="10" type="ORF">BG845_02515</name>
</gene>
<keyword evidence="3 6" id="KW-0285">Flavoprotein</keyword>
<evidence type="ECO:0000313" key="11">
    <source>
        <dbReference type="Proteomes" id="UP000194360"/>
    </source>
</evidence>
<dbReference type="AlphaFoldDB" id="A0A1Y2N0X4"/>
<feature type="domain" description="Acyl-CoA dehydrogenase/oxidase N-terminal" evidence="9">
    <location>
        <begin position="15"/>
        <end position="123"/>
    </location>
</feature>
<dbReference type="InterPro" id="IPR013786">
    <property type="entry name" value="AcylCoA_DH/ox_N"/>
</dbReference>
<evidence type="ECO:0000259" key="9">
    <source>
        <dbReference type="Pfam" id="PF02771"/>
    </source>
</evidence>
<dbReference type="InterPro" id="IPR036250">
    <property type="entry name" value="AcylCo_DH-like_C"/>
</dbReference>
<dbReference type="FunFam" id="1.20.140.10:FF:000001">
    <property type="entry name" value="Acyl-CoA dehydrogenase"/>
    <property type="match status" value="1"/>
</dbReference>
<dbReference type="SUPFAM" id="SSF56645">
    <property type="entry name" value="Acyl-CoA dehydrogenase NM domain-like"/>
    <property type="match status" value="1"/>
</dbReference>
<name>A0A1Y2N0X4_PSEAH</name>
<organism evidence="10 11">
    <name type="scientific">Pseudonocardia autotrophica</name>
    <name type="common">Amycolata autotrophica</name>
    <name type="synonym">Nocardia autotrophica</name>
    <dbReference type="NCBI Taxonomy" id="2074"/>
    <lineage>
        <taxon>Bacteria</taxon>
        <taxon>Bacillati</taxon>
        <taxon>Actinomycetota</taxon>
        <taxon>Actinomycetes</taxon>
        <taxon>Pseudonocardiales</taxon>
        <taxon>Pseudonocardiaceae</taxon>
        <taxon>Pseudonocardia</taxon>
    </lineage>
</organism>
<dbReference type="Proteomes" id="UP000194360">
    <property type="component" value="Unassembled WGS sequence"/>
</dbReference>
<dbReference type="PROSITE" id="PS00073">
    <property type="entry name" value="ACYL_COA_DH_2"/>
    <property type="match status" value="1"/>
</dbReference>
<dbReference type="Gene3D" id="1.10.540.10">
    <property type="entry name" value="Acyl-CoA dehydrogenase/oxidase, N-terminal domain"/>
    <property type="match status" value="1"/>
</dbReference>
<dbReference type="InterPro" id="IPR009100">
    <property type="entry name" value="AcylCoA_DH/oxidase_NM_dom_sf"/>
</dbReference>
<evidence type="ECO:0000256" key="6">
    <source>
        <dbReference type="RuleBase" id="RU362125"/>
    </source>
</evidence>
<dbReference type="InterPro" id="IPR006089">
    <property type="entry name" value="Acyl-CoA_DH_CS"/>
</dbReference>
<keyword evidence="11" id="KW-1185">Reference proteome</keyword>
<comment type="cofactor">
    <cofactor evidence="1 6">
        <name>FAD</name>
        <dbReference type="ChEBI" id="CHEBI:57692"/>
    </cofactor>
</comment>
<evidence type="ECO:0000259" key="7">
    <source>
        <dbReference type="Pfam" id="PF00441"/>
    </source>
</evidence>
<dbReference type="EC" id="1.3.99.-" evidence="10"/>
<dbReference type="InterPro" id="IPR037069">
    <property type="entry name" value="AcylCoA_DH/ox_N_sf"/>
</dbReference>
<evidence type="ECO:0000256" key="1">
    <source>
        <dbReference type="ARBA" id="ARBA00001974"/>
    </source>
</evidence>
<dbReference type="InterPro" id="IPR009075">
    <property type="entry name" value="AcylCo_DH/oxidase_C"/>
</dbReference>
<dbReference type="Gene3D" id="1.20.140.10">
    <property type="entry name" value="Butyryl-CoA Dehydrogenase, subunit A, domain 3"/>
    <property type="match status" value="1"/>
</dbReference>
<reference evidence="10 11" key="1">
    <citation type="submission" date="2016-09" db="EMBL/GenBank/DDBJ databases">
        <title>Pseudonocardia autotrophica DSM535, a candidate organism with high potential of specific P450 cytochromes.</title>
        <authorList>
            <person name="Grumaz C."/>
            <person name="Vainshtein Y."/>
            <person name="Kirstahler P."/>
            <person name="Sohn K."/>
        </authorList>
    </citation>
    <scope>NUCLEOTIDE SEQUENCE [LARGE SCALE GENOMIC DNA]</scope>
    <source>
        <strain evidence="10 11">DSM 535</strain>
    </source>
</reference>
<dbReference type="STRING" id="2074.BG845_02515"/>
<dbReference type="EMBL" id="MIGB01000011">
    <property type="protein sequence ID" value="OSY40757.1"/>
    <property type="molecule type" value="Genomic_DNA"/>
</dbReference>
<dbReference type="PIRSF" id="PIRSF016578">
    <property type="entry name" value="HsaA"/>
    <property type="match status" value="1"/>
</dbReference>
<dbReference type="RefSeq" id="WP_085912771.1">
    <property type="nucleotide sequence ID" value="NZ_AP018920.1"/>
</dbReference>
<accession>A0A1Y2N0X4</accession>
<dbReference type="Pfam" id="PF02771">
    <property type="entry name" value="Acyl-CoA_dh_N"/>
    <property type="match status" value="1"/>
</dbReference>
<keyword evidence="5 6" id="KW-0560">Oxidoreductase</keyword>
<evidence type="ECO:0000256" key="2">
    <source>
        <dbReference type="ARBA" id="ARBA00009347"/>
    </source>
</evidence>
<dbReference type="Pfam" id="PF02770">
    <property type="entry name" value="Acyl-CoA_dh_M"/>
    <property type="match status" value="1"/>
</dbReference>
<keyword evidence="4 6" id="KW-0274">FAD</keyword>
<comment type="similarity">
    <text evidence="2 6">Belongs to the acyl-CoA dehydrogenase family.</text>
</comment>
<dbReference type="InterPro" id="IPR046373">
    <property type="entry name" value="Acyl-CoA_Oxase/DH_mid-dom_sf"/>
</dbReference>
<dbReference type="GO" id="GO:0003995">
    <property type="term" value="F:acyl-CoA dehydrogenase activity"/>
    <property type="evidence" value="ECO:0007669"/>
    <property type="project" value="InterPro"/>
</dbReference>